<organism evidence="3 4">
    <name type="scientific">Reichenbachiella agarivorans</name>
    <dbReference type="NCBI Taxonomy" id="2979464"/>
    <lineage>
        <taxon>Bacteria</taxon>
        <taxon>Pseudomonadati</taxon>
        <taxon>Bacteroidota</taxon>
        <taxon>Cytophagia</taxon>
        <taxon>Cytophagales</taxon>
        <taxon>Reichenbachiellaceae</taxon>
        <taxon>Reichenbachiella</taxon>
    </lineage>
</organism>
<dbReference type="RefSeq" id="WP_262310345.1">
    <property type="nucleotide sequence ID" value="NZ_CP106679.1"/>
</dbReference>
<feature type="transmembrane region" description="Helical" evidence="1">
    <location>
        <begin position="85"/>
        <end position="107"/>
    </location>
</feature>
<evidence type="ECO:0000259" key="2">
    <source>
        <dbReference type="Pfam" id="PF09335"/>
    </source>
</evidence>
<dbReference type="InterPro" id="IPR051311">
    <property type="entry name" value="DedA_domain"/>
</dbReference>
<evidence type="ECO:0000313" key="3">
    <source>
        <dbReference type="EMBL" id="UXP32913.1"/>
    </source>
</evidence>
<sequence length="191" mass="21989">MKTNENKYKFLLANLTKGMLWLVTIIVLFLIGKHYFQNGYQDLMDQMADQPILVFSTFTLSEILFGIFPPELFMIWSLHQGQLDIYIFYITTLTAISYLAGIIGYFIGSKLSQSIIYYKLTHQFIQPLETNVQRFGGFMIVIAAVTPIPFSAICMLTGAAHYPFGRFLTYALSRVLRFGVYAYIIWLVDKI</sequence>
<feature type="transmembrane region" description="Helical" evidence="1">
    <location>
        <begin position="167"/>
        <end position="188"/>
    </location>
</feature>
<gene>
    <name evidence="3" type="ORF">N6H18_02955</name>
</gene>
<name>A0ABY6CQY0_9BACT</name>
<dbReference type="EMBL" id="CP106679">
    <property type="protein sequence ID" value="UXP32913.1"/>
    <property type="molecule type" value="Genomic_DNA"/>
</dbReference>
<feature type="transmembrane region" description="Helical" evidence="1">
    <location>
        <begin position="12"/>
        <end position="32"/>
    </location>
</feature>
<protein>
    <submittedName>
        <fullName evidence="3">VTT domain-containing protein</fullName>
    </submittedName>
</protein>
<dbReference type="Proteomes" id="UP001065174">
    <property type="component" value="Chromosome"/>
</dbReference>
<evidence type="ECO:0000313" key="4">
    <source>
        <dbReference type="Proteomes" id="UP001065174"/>
    </source>
</evidence>
<keyword evidence="1" id="KW-1133">Transmembrane helix</keyword>
<feature type="transmembrane region" description="Helical" evidence="1">
    <location>
        <begin position="135"/>
        <end position="160"/>
    </location>
</feature>
<dbReference type="Pfam" id="PF09335">
    <property type="entry name" value="VTT_dom"/>
    <property type="match status" value="1"/>
</dbReference>
<reference evidence="3" key="1">
    <citation type="submission" date="2022-09" db="EMBL/GenBank/DDBJ databases">
        <title>Comparative genomics and taxonomic characterization of three novel marine species of genus Reichenbachiella exhibiting antioxidant and polysaccharide degradation activities.</title>
        <authorList>
            <person name="Muhammad N."/>
            <person name="Lee Y.-J."/>
            <person name="Ko J."/>
            <person name="Kim S.-G."/>
        </authorList>
    </citation>
    <scope>NUCLEOTIDE SEQUENCE</scope>
    <source>
        <strain evidence="3">BKB1-1</strain>
    </source>
</reference>
<accession>A0ABY6CQY0</accession>
<proteinExistence type="predicted"/>
<keyword evidence="1" id="KW-0472">Membrane</keyword>
<feature type="domain" description="VTT" evidence="2">
    <location>
        <begin position="89"/>
        <end position="186"/>
    </location>
</feature>
<dbReference type="PANTHER" id="PTHR42709">
    <property type="entry name" value="ALKALINE PHOSPHATASE LIKE PROTEIN"/>
    <property type="match status" value="1"/>
</dbReference>
<evidence type="ECO:0000256" key="1">
    <source>
        <dbReference type="SAM" id="Phobius"/>
    </source>
</evidence>
<dbReference type="InterPro" id="IPR032816">
    <property type="entry name" value="VTT_dom"/>
</dbReference>
<keyword evidence="1" id="KW-0812">Transmembrane</keyword>
<keyword evidence="4" id="KW-1185">Reference proteome</keyword>
<feature type="transmembrane region" description="Helical" evidence="1">
    <location>
        <begin position="52"/>
        <end position="73"/>
    </location>
</feature>
<dbReference type="PANTHER" id="PTHR42709:SF11">
    <property type="entry name" value="DEDA FAMILY PROTEIN"/>
    <property type="match status" value="1"/>
</dbReference>